<keyword evidence="1 2" id="KW-0732">Signal</keyword>
<proteinExistence type="predicted"/>
<dbReference type="Proteomes" id="UP000598120">
    <property type="component" value="Unassembled WGS sequence"/>
</dbReference>
<dbReference type="NCBIfam" id="TIGR04183">
    <property type="entry name" value="Por_Secre_tail"/>
    <property type="match status" value="1"/>
</dbReference>
<evidence type="ECO:0000256" key="2">
    <source>
        <dbReference type="SAM" id="SignalP"/>
    </source>
</evidence>
<accession>A0A8J2TRP8</accession>
<reference evidence="4 5" key="1">
    <citation type="journal article" date="2014" name="Int. J. Syst. Evol. Microbiol.">
        <title>Complete genome sequence of Corynebacterium casei LMG S-19264T (=DSM 44701T), isolated from a smear-ripened cheese.</title>
        <authorList>
            <consortium name="US DOE Joint Genome Institute (JGI-PGF)"/>
            <person name="Walter F."/>
            <person name="Albersmeier A."/>
            <person name="Kalinowski J."/>
            <person name="Ruckert C."/>
        </authorList>
    </citation>
    <scope>NUCLEOTIDE SEQUENCE [LARGE SCALE GENOMIC DNA]</scope>
    <source>
        <strain evidence="4 5">CGMCC 1.15295</strain>
    </source>
</reference>
<evidence type="ECO:0000256" key="1">
    <source>
        <dbReference type="ARBA" id="ARBA00022729"/>
    </source>
</evidence>
<dbReference type="InterPro" id="IPR026444">
    <property type="entry name" value="Secre_tail"/>
</dbReference>
<feature type="signal peptide" evidence="2">
    <location>
        <begin position="1"/>
        <end position="20"/>
    </location>
</feature>
<dbReference type="Gene3D" id="2.60.40.10">
    <property type="entry name" value="Immunoglobulins"/>
    <property type="match status" value="1"/>
</dbReference>
<comment type="caution">
    <text evidence="4">The sequence shown here is derived from an EMBL/GenBank/DDBJ whole genome shotgun (WGS) entry which is preliminary data.</text>
</comment>
<dbReference type="InterPro" id="IPR013783">
    <property type="entry name" value="Ig-like_fold"/>
</dbReference>
<keyword evidence="5" id="KW-1185">Reference proteome</keyword>
<dbReference type="EMBL" id="BMIC01000007">
    <property type="protein sequence ID" value="GFZ92813.1"/>
    <property type="molecule type" value="Genomic_DNA"/>
</dbReference>
<dbReference type="Pfam" id="PF18962">
    <property type="entry name" value="Por_Secre_tail"/>
    <property type="match status" value="1"/>
</dbReference>
<feature type="domain" description="Secretion system C-terminal sorting" evidence="3">
    <location>
        <begin position="308"/>
        <end position="377"/>
    </location>
</feature>
<name>A0A8J2TRP8_9FLAO</name>
<dbReference type="SUPFAM" id="SSF49265">
    <property type="entry name" value="Fibronectin type III"/>
    <property type="match status" value="1"/>
</dbReference>
<sequence>MKKITLLFSLFIAFTYNSYAQFPETFDGTTIPAGWATYIGANGEGTVENWENSGGYMSVAYEAVSTLAQDWLVTPSIAITTTNSLLIFDQTDAFATDYGSSYTVRVSTGASQTTIGDFSIVDTQGELSVTGAAPLEFSPYSVDLSAYEGMTVYIAFVLEQNDGDYWFIDNVNLVNQYATAPDPVVNPNPANGATNVDLAQDTDYNGDTVIDAADAAYTFTWDDASTGDAPTGYTFNLDTVNPPVATSFNVSSNSGFTIYGLSYSETYYWQIVANNAGGDAVNSTVWSFTTEADPALSVDDESLNLFSVYPNPIKDNVKINTSLTIDSVEIHNQLGQRVMDIKGNTLLDNTIDVSSLNTGVYFLSISAEGKSQSIKIIKE</sequence>
<protein>
    <recommendedName>
        <fullName evidence="3">Secretion system C-terminal sorting domain-containing protein</fullName>
    </recommendedName>
</protein>
<gene>
    <name evidence="4" type="ORF">GCM10011531_25820</name>
</gene>
<evidence type="ECO:0000313" key="5">
    <source>
        <dbReference type="Proteomes" id="UP000598120"/>
    </source>
</evidence>
<evidence type="ECO:0000259" key="3">
    <source>
        <dbReference type="Pfam" id="PF18962"/>
    </source>
</evidence>
<dbReference type="RefSeq" id="WP_188606813.1">
    <property type="nucleotide sequence ID" value="NZ_BMIC01000007.1"/>
</dbReference>
<dbReference type="NCBIfam" id="NF038128">
    <property type="entry name" value="choice_anch_J"/>
    <property type="match status" value="1"/>
</dbReference>
<feature type="chain" id="PRO_5035275294" description="Secretion system C-terminal sorting domain-containing protein" evidence="2">
    <location>
        <begin position="21"/>
        <end position="379"/>
    </location>
</feature>
<dbReference type="AlphaFoldDB" id="A0A8J2TRP8"/>
<dbReference type="InterPro" id="IPR036116">
    <property type="entry name" value="FN3_sf"/>
</dbReference>
<evidence type="ECO:0000313" key="4">
    <source>
        <dbReference type="EMBL" id="GFZ92813.1"/>
    </source>
</evidence>
<organism evidence="4 5">
    <name type="scientific">Aquaticitalea lipolytica</name>
    <dbReference type="NCBI Taxonomy" id="1247562"/>
    <lineage>
        <taxon>Bacteria</taxon>
        <taxon>Pseudomonadati</taxon>
        <taxon>Bacteroidota</taxon>
        <taxon>Flavobacteriia</taxon>
        <taxon>Flavobacteriales</taxon>
        <taxon>Flavobacteriaceae</taxon>
        <taxon>Aquaticitalea</taxon>
    </lineage>
</organism>